<feature type="domain" description="Methylamine utilisation protein MauE" evidence="6">
    <location>
        <begin position="15"/>
        <end position="120"/>
    </location>
</feature>
<accession>A0A383EPM7</accession>
<feature type="transmembrane region" description="Helical" evidence="5">
    <location>
        <begin position="84"/>
        <end position="105"/>
    </location>
</feature>
<name>A0A383EPM7_9ZZZZ</name>
<reference evidence="7" key="1">
    <citation type="submission" date="2018-05" db="EMBL/GenBank/DDBJ databases">
        <authorList>
            <person name="Lanie J.A."/>
            <person name="Ng W.-L."/>
            <person name="Kazmierczak K.M."/>
            <person name="Andrzejewski T.M."/>
            <person name="Davidsen T.M."/>
            <person name="Wayne K.J."/>
            <person name="Tettelin H."/>
            <person name="Glass J.I."/>
            <person name="Rusch D."/>
            <person name="Podicherti R."/>
            <person name="Tsui H.-C.T."/>
            <person name="Winkler M.E."/>
        </authorList>
    </citation>
    <scope>NUCLEOTIDE SEQUENCE</scope>
</reference>
<dbReference type="EMBL" id="UINC01227724">
    <property type="protein sequence ID" value="SVE58731.1"/>
    <property type="molecule type" value="Genomic_DNA"/>
</dbReference>
<keyword evidence="2 5" id="KW-0812">Transmembrane</keyword>
<comment type="subcellular location">
    <subcellularLocation>
        <location evidence="1">Membrane</location>
        <topology evidence="1">Multi-pass membrane protein</topology>
    </subcellularLocation>
</comment>
<dbReference type="Pfam" id="PF07291">
    <property type="entry name" value="MauE"/>
    <property type="match status" value="1"/>
</dbReference>
<feature type="non-terminal residue" evidence="7">
    <location>
        <position position="128"/>
    </location>
</feature>
<keyword evidence="3 5" id="KW-1133">Transmembrane helix</keyword>
<evidence type="ECO:0000256" key="1">
    <source>
        <dbReference type="ARBA" id="ARBA00004141"/>
    </source>
</evidence>
<evidence type="ECO:0000256" key="5">
    <source>
        <dbReference type="SAM" id="Phobius"/>
    </source>
</evidence>
<dbReference type="InterPro" id="IPR009908">
    <property type="entry name" value="Methylamine_util_MauE"/>
</dbReference>
<evidence type="ECO:0000259" key="6">
    <source>
        <dbReference type="Pfam" id="PF07291"/>
    </source>
</evidence>
<keyword evidence="4 5" id="KW-0472">Membrane</keyword>
<dbReference type="AlphaFoldDB" id="A0A383EPM7"/>
<evidence type="ECO:0000256" key="2">
    <source>
        <dbReference type="ARBA" id="ARBA00022692"/>
    </source>
</evidence>
<dbReference type="GO" id="GO:0016020">
    <property type="term" value="C:membrane"/>
    <property type="evidence" value="ECO:0007669"/>
    <property type="project" value="UniProtKB-SubCell"/>
</dbReference>
<organism evidence="7">
    <name type="scientific">marine metagenome</name>
    <dbReference type="NCBI Taxonomy" id="408172"/>
    <lineage>
        <taxon>unclassified sequences</taxon>
        <taxon>metagenomes</taxon>
        <taxon>ecological metagenomes</taxon>
    </lineage>
</organism>
<evidence type="ECO:0000256" key="4">
    <source>
        <dbReference type="ARBA" id="ARBA00023136"/>
    </source>
</evidence>
<feature type="transmembrane region" description="Helical" evidence="5">
    <location>
        <begin position="15"/>
        <end position="35"/>
    </location>
</feature>
<protein>
    <recommendedName>
        <fullName evidence="6">Methylamine utilisation protein MauE domain-containing protein</fullName>
    </recommendedName>
</protein>
<sequence>MNDQTTAPTPVEPRAWAAVGVRCAIGGLLLFSSYLKLSDLDSFINALDAMQLPLLATQPAWLNLFADSLPWFELGLGTLLLGGVATRASALVAGGLFLAFTVVLASLRIQGLEVECGCLGPLLTARIG</sequence>
<dbReference type="GO" id="GO:0030416">
    <property type="term" value="P:methylamine metabolic process"/>
    <property type="evidence" value="ECO:0007669"/>
    <property type="project" value="InterPro"/>
</dbReference>
<gene>
    <name evidence="7" type="ORF">METZ01_LOCUS511585</name>
</gene>
<evidence type="ECO:0000256" key="3">
    <source>
        <dbReference type="ARBA" id="ARBA00022989"/>
    </source>
</evidence>
<proteinExistence type="predicted"/>
<evidence type="ECO:0000313" key="7">
    <source>
        <dbReference type="EMBL" id="SVE58731.1"/>
    </source>
</evidence>